<sequence>MLVQIHFSQDWLRTTNLQYHCTSVFTRDMTSADQ</sequence>
<accession>A0A0A8YXV4</accession>
<evidence type="ECO:0000313" key="1">
    <source>
        <dbReference type="EMBL" id="JAD30238.1"/>
    </source>
</evidence>
<dbReference type="EMBL" id="GBRH01267657">
    <property type="protein sequence ID" value="JAD30238.1"/>
    <property type="molecule type" value="Transcribed_RNA"/>
</dbReference>
<name>A0A0A8YXV4_ARUDO</name>
<reference evidence="1" key="2">
    <citation type="journal article" date="2015" name="Data Brief">
        <title>Shoot transcriptome of the giant reed, Arundo donax.</title>
        <authorList>
            <person name="Barrero R.A."/>
            <person name="Guerrero F.D."/>
            <person name="Moolhuijzen P."/>
            <person name="Goolsby J.A."/>
            <person name="Tidwell J."/>
            <person name="Bellgard S.E."/>
            <person name="Bellgard M.I."/>
        </authorList>
    </citation>
    <scope>NUCLEOTIDE SEQUENCE</scope>
    <source>
        <tissue evidence="1">Shoot tissue taken approximately 20 cm above the soil surface</tissue>
    </source>
</reference>
<dbReference type="AlphaFoldDB" id="A0A0A8YXV4"/>
<proteinExistence type="predicted"/>
<protein>
    <submittedName>
        <fullName evidence="1">Uncharacterized protein</fullName>
    </submittedName>
</protein>
<reference evidence="1" key="1">
    <citation type="submission" date="2014-09" db="EMBL/GenBank/DDBJ databases">
        <authorList>
            <person name="Magalhaes I.L.F."/>
            <person name="Oliveira U."/>
            <person name="Santos F.R."/>
            <person name="Vidigal T.H.D.A."/>
            <person name="Brescovit A.D."/>
            <person name="Santos A.J."/>
        </authorList>
    </citation>
    <scope>NUCLEOTIDE SEQUENCE</scope>
    <source>
        <tissue evidence="1">Shoot tissue taken approximately 20 cm above the soil surface</tissue>
    </source>
</reference>
<organism evidence="1">
    <name type="scientific">Arundo donax</name>
    <name type="common">Giant reed</name>
    <name type="synonym">Donax arundinaceus</name>
    <dbReference type="NCBI Taxonomy" id="35708"/>
    <lineage>
        <taxon>Eukaryota</taxon>
        <taxon>Viridiplantae</taxon>
        <taxon>Streptophyta</taxon>
        <taxon>Embryophyta</taxon>
        <taxon>Tracheophyta</taxon>
        <taxon>Spermatophyta</taxon>
        <taxon>Magnoliopsida</taxon>
        <taxon>Liliopsida</taxon>
        <taxon>Poales</taxon>
        <taxon>Poaceae</taxon>
        <taxon>PACMAD clade</taxon>
        <taxon>Arundinoideae</taxon>
        <taxon>Arundineae</taxon>
        <taxon>Arundo</taxon>
    </lineage>
</organism>